<keyword evidence="2" id="KW-1003">Cell membrane</keyword>
<evidence type="ECO:0000256" key="2">
    <source>
        <dbReference type="ARBA" id="ARBA00022475"/>
    </source>
</evidence>
<feature type="transmembrane region" description="Helical" evidence="6">
    <location>
        <begin position="119"/>
        <end position="136"/>
    </location>
</feature>
<evidence type="ECO:0000313" key="7">
    <source>
        <dbReference type="EMBL" id="CVK17016.1"/>
    </source>
</evidence>
<dbReference type="GO" id="GO:0016765">
    <property type="term" value="F:transferase activity, transferring alkyl or aryl (other than methyl) groups"/>
    <property type="evidence" value="ECO:0007669"/>
    <property type="project" value="InterPro"/>
</dbReference>
<dbReference type="AlphaFoldDB" id="A0A0X3ARK5"/>
<evidence type="ECO:0000313" key="8">
    <source>
        <dbReference type="Proteomes" id="UP000182761"/>
    </source>
</evidence>
<evidence type="ECO:0000256" key="4">
    <source>
        <dbReference type="ARBA" id="ARBA00022989"/>
    </source>
</evidence>
<keyword evidence="5 6" id="KW-0472">Membrane</keyword>
<dbReference type="Pfam" id="PF01040">
    <property type="entry name" value="UbiA"/>
    <property type="match status" value="1"/>
</dbReference>
<evidence type="ECO:0000256" key="6">
    <source>
        <dbReference type="SAM" id="Phobius"/>
    </source>
</evidence>
<feature type="transmembrane region" description="Helical" evidence="6">
    <location>
        <begin position="148"/>
        <end position="165"/>
    </location>
</feature>
<dbReference type="Proteomes" id="UP000182761">
    <property type="component" value="Unassembled WGS sequence"/>
</dbReference>
<gene>
    <name evidence="7" type="ORF">Ga0061079_11431</name>
</gene>
<proteinExistence type="predicted"/>
<evidence type="ECO:0000256" key="1">
    <source>
        <dbReference type="ARBA" id="ARBA00004141"/>
    </source>
</evidence>
<feature type="transmembrane region" description="Helical" evidence="6">
    <location>
        <begin position="270"/>
        <end position="292"/>
    </location>
</feature>
<keyword evidence="3 6" id="KW-0812">Transmembrane</keyword>
<evidence type="ECO:0000256" key="3">
    <source>
        <dbReference type="ARBA" id="ARBA00022692"/>
    </source>
</evidence>
<dbReference type="InterPro" id="IPR000537">
    <property type="entry name" value="UbiA_prenyltransferase"/>
</dbReference>
<feature type="transmembrane region" description="Helical" evidence="6">
    <location>
        <begin position="21"/>
        <end position="39"/>
    </location>
</feature>
<dbReference type="GO" id="GO:0016020">
    <property type="term" value="C:membrane"/>
    <property type="evidence" value="ECO:0007669"/>
    <property type="project" value="UniProtKB-SubCell"/>
</dbReference>
<reference evidence="7 8" key="1">
    <citation type="submission" date="2016-01" db="EMBL/GenBank/DDBJ databases">
        <authorList>
            <person name="McClelland M."/>
            <person name="Jain A."/>
            <person name="Saraogi P."/>
            <person name="Mendelson R."/>
            <person name="Westerman R."/>
            <person name="SanMiguel P."/>
            <person name="Csonka L."/>
        </authorList>
    </citation>
    <scope>NUCLEOTIDE SEQUENCE [LARGE SCALE GENOMIC DNA]</scope>
    <source>
        <strain evidence="7 8">R-53146</strain>
    </source>
</reference>
<dbReference type="PANTHER" id="PTHR42723">
    <property type="entry name" value="CHLOROPHYLL SYNTHASE"/>
    <property type="match status" value="1"/>
</dbReference>
<dbReference type="InterPro" id="IPR044878">
    <property type="entry name" value="UbiA_sf"/>
</dbReference>
<dbReference type="InterPro" id="IPR050475">
    <property type="entry name" value="Prenyltransferase_related"/>
</dbReference>
<feature type="transmembrane region" description="Helical" evidence="6">
    <location>
        <begin position="210"/>
        <end position="232"/>
    </location>
</feature>
<organism evidence="7 8">
    <name type="scientific">Apibacter mensalis</name>
    <dbReference type="NCBI Taxonomy" id="1586267"/>
    <lineage>
        <taxon>Bacteria</taxon>
        <taxon>Pseudomonadati</taxon>
        <taxon>Bacteroidota</taxon>
        <taxon>Flavobacteriia</taxon>
        <taxon>Flavobacteriales</taxon>
        <taxon>Weeksellaceae</taxon>
        <taxon>Apibacter</taxon>
    </lineage>
</organism>
<keyword evidence="8" id="KW-1185">Reference proteome</keyword>
<dbReference type="STRING" id="1586267.GCA_001418685_01885"/>
<dbReference type="RefSeq" id="WP_055426190.1">
    <property type="nucleotide sequence ID" value="NZ_FCOR01000014.1"/>
</dbReference>
<evidence type="ECO:0000256" key="5">
    <source>
        <dbReference type="ARBA" id="ARBA00023136"/>
    </source>
</evidence>
<sequence>MYTSGKKIFLINLSFLVRVRILNVTMLILAMYISAIYLFDDEKNIIENLKNIKLHGIVLSSSLSAMAGYIINFFYDQEKDMIYRPITSILQRFISNGIALRFYIFFNLISLTIASLLSYRIFIFFLVYHFIIWFYSHKLSRIVFINNLTNSALMLFPFLALFLFYENFSSYIIYLSEFLYIIILIKDICKDLLSYKYDNLFNYHTLPNTLGIIPTKIILNILICLLLCISIHLTYEPHLYEIHLYYLLTALLCACSIIGIWFSKPQYFQILIFMIKYWIFLGTISLVFINGIP</sequence>
<feature type="transmembrane region" description="Helical" evidence="6">
    <location>
        <begin position="54"/>
        <end position="72"/>
    </location>
</feature>
<keyword evidence="7" id="KW-0808">Transferase</keyword>
<dbReference type="Gene3D" id="1.10.357.140">
    <property type="entry name" value="UbiA prenyltransferase"/>
    <property type="match status" value="1"/>
</dbReference>
<comment type="subcellular location">
    <subcellularLocation>
        <location evidence="1">Membrane</location>
        <topology evidence="1">Multi-pass membrane protein</topology>
    </subcellularLocation>
</comment>
<protein>
    <submittedName>
        <fullName evidence="7">4-hydroxybenzoate polyprenyltransferase</fullName>
    </submittedName>
</protein>
<dbReference type="PANTHER" id="PTHR42723:SF1">
    <property type="entry name" value="CHLOROPHYLL SYNTHASE, CHLOROPLASTIC"/>
    <property type="match status" value="1"/>
</dbReference>
<feature type="transmembrane region" description="Helical" evidence="6">
    <location>
        <begin position="93"/>
        <end position="113"/>
    </location>
</feature>
<dbReference type="EMBL" id="FCOR01000014">
    <property type="protein sequence ID" value="CVK17016.1"/>
    <property type="molecule type" value="Genomic_DNA"/>
</dbReference>
<dbReference type="OrthoDB" id="1142538at2"/>
<name>A0A0X3ARK5_9FLAO</name>
<accession>A0A0X3ARK5</accession>
<feature type="transmembrane region" description="Helical" evidence="6">
    <location>
        <begin position="244"/>
        <end position="263"/>
    </location>
</feature>
<keyword evidence="4 6" id="KW-1133">Transmembrane helix</keyword>